<comment type="subcellular location">
    <subcellularLocation>
        <location evidence="1">Membrane</location>
        <topology evidence="1">Multi-pass membrane protein</topology>
    </subcellularLocation>
</comment>
<evidence type="ECO:0000313" key="7">
    <source>
        <dbReference type="EMBL" id="THG29833.1"/>
    </source>
</evidence>
<feature type="transmembrane region" description="Helical" evidence="6">
    <location>
        <begin position="33"/>
        <end position="54"/>
    </location>
</feature>
<evidence type="ECO:0000256" key="2">
    <source>
        <dbReference type="ARBA" id="ARBA00005268"/>
    </source>
</evidence>
<feature type="transmembrane region" description="Helical" evidence="6">
    <location>
        <begin position="188"/>
        <end position="207"/>
    </location>
</feature>
<dbReference type="Proteomes" id="UP000309133">
    <property type="component" value="Unassembled WGS sequence"/>
</dbReference>
<keyword evidence="5 6" id="KW-0472">Membrane</keyword>
<feature type="transmembrane region" description="Helical" evidence="6">
    <location>
        <begin position="213"/>
        <end position="239"/>
    </location>
</feature>
<name>A0A4S4FHN6_9MICO</name>
<proteinExistence type="inferred from homology"/>
<dbReference type="Pfam" id="PF03649">
    <property type="entry name" value="UPF0014"/>
    <property type="match status" value="1"/>
</dbReference>
<dbReference type="PANTHER" id="PTHR30028:SF0">
    <property type="entry name" value="PROTEIN ALUMINUM SENSITIVE 3"/>
    <property type="match status" value="1"/>
</dbReference>
<dbReference type="RefSeq" id="WP_136428162.1">
    <property type="nucleotide sequence ID" value="NZ_SSSM01000005.1"/>
</dbReference>
<keyword evidence="3 6" id="KW-0812">Transmembrane</keyword>
<keyword evidence="4 6" id="KW-1133">Transmembrane helix</keyword>
<dbReference type="PANTHER" id="PTHR30028">
    <property type="entry name" value="UPF0014 INNER MEMBRANE PROTEIN YBBM-RELATED"/>
    <property type="match status" value="1"/>
</dbReference>
<gene>
    <name evidence="7" type="ORF">E6C64_14360</name>
</gene>
<evidence type="ECO:0000256" key="1">
    <source>
        <dbReference type="ARBA" id="ARBA00004141"/>
    </source>
</evidence>
<comment type="caution">
    <text evidence="7">The sequence shown here is derived from an EMBL/GenBank/DDBJ whole genome shotgun (WGS) entry which is preliminary data.</text>
</comment>
<feature type="transmembrane region" description="Helical" evidence="6">
    <location>
        <begin position="86"/>
        <end position="110"/>
    </location>
</feature>
<feature type="transmembrane region" description="Helical" evidence="6">
    <location>
        <begin position="6"/>
        <end position="26"/>
    </location>
</feature>
<organism evidence="7 8">
    <name type="scientific">Naasia lichenicola</name>
    <dbReference type="NCBI Taxonomy" id="2565933"/>
    <lineage>
        <taxon>Bacteria</taxon>
        <taxon>Bacillati</taxon>
        <taxon>Actinomycetota</taxon>
        <taxon>Actinomycetes</taxon>
        <taxon>Micrococcales</taxon>
        <taxon>Microbacteriaceae</taxon>
        <taxon>Naasia</taxon>
    </lineage>
</organism>
<keyword evidence="8" id="KW-1185">Reference proteome</keyword>
<dbReference type="OrthoDB" id="3212530at2"/>
<protein>
    <submittedName>
        <fullName evidence="7">ABC transporter permease</fullName>
    </submittedName>
</protein>
<dbReference type="AlphaFoldDB" id="A0A4S4FHN6"/>
<sequence>MDWLRIAIAIALLVLIAFAVLTLFGTPRRFQPLLAVLRGTAQLAVLSLILGGIIQNRVLVLLALAVMASAAVVVSARRLGGGRRAYLGSAAAIAAGCGTAMAVVFGSGALEPTSRYLLAFAGILIGNAMTITTLTGRTARTTVRDHWDEVEGWLALGASPRQATVDLARRASYSALVPLVDQTRTTGLVVLPGAFVGAIFGGLSPLVAGAFQLLVLCGAIAAGAIASVILLLVIGPAVVRPDDELAQRSARDA</sequence>
<reference evidence="7 8" key="1">
    <citation type="submission" date="2019-04" db="EMBL/GenBank/DDBJ databases">
        <authorList>
            <person name="Jiang L."/>
        </authorList>
    </citation>
    <scope>NUCLEOTIDE SEQUENCE [LARGE SCALE GENOMIC DNA]</scope>
    <source>
        <strain evidence="7 8">YIM 131853</strain>
    </source>
</reference>
<feature type="transmembrane region" description="Helical" evidence="6">
    <location>
        <begin position="60"/>
        <end position="79"/>
    </location>
</feature>
<feature type="transmembrane region" description="Helical" evidence="6">
    <location>
        <begin position="116"/>
        <end position="134"/>
    </location>
</feature>
<comment type="similarity">
    <text evidence="2">Belongs to the UPF0014 family.</text>
</comment>
<evidence type="ECO:0000256" key="4">
    <source>
        <dbReference type="ARBA" id="ARBA00022989"/>
    </source>
</evidence>
<accession>A0A4S4FHN6</accession>
<evidence type="ECO:0000256" key="6">
    <source>
        <dbReference type="SAM" id="Phobius"/>
    </source>
</evidence>
<dbReference type="GO" id="GO:0005886">
    <property type="term" value="C:plasma membrane"/>
    <property type="evidence" value="ECO:0007669"/>
    <property type="project" value="TreeGrafter"/>
</dbReference>
<evidence type="ECO:0000256" key="5">
    <source>
        <dbReference type="ARBA" id="ARBA00023136"/>
    </source>
</evidence>
<evidence type="ECO:0000256" key="3">
    <source>
        <dbReference type="ARBA" id="ARBA00022692"/>
    </source>
</evidence>
<dbReference type="InterPro" id="IPR005226">
    <property type="entry name" value="UPF0014_fam"/>
</dbReference>
<evidence type="ECO:0000313" key="8">
    <source>
        <dbReference type="Proteomes" id="UP000309133"/>
    </source>
</evidence>
<dbReference type="EMBL" id="SSSM01000005">
    <property type="protein sequence ID" value="THG29833.1"/>
    <property type="molecule type" value="Genomic_DNA"/>
</dbReference>